<dbReference type="PANTHER" id="PTHR43065">
    <property type="entry name" value="SENSOR HISTIDINE KINASE"/>
    <property type="match status" value="1"/>
</dbReference>
<keyword evidence="5" id="KW-1185">Reference proteome</keyword>
<dbReference type="InterPro" id="IPR011495">
    <property type="entry name" value="Sig_transdc_His_kin_sub2_dim/P"/>
</dbReference>
<feature type="compositionally biased region" description="Polar residues" evidence="1">
    <location>
        <begin position="10"/>
        <end position="20"/>
    </location>
</feature>
<feature type="compositionally biased region" description="Basic and acidic residues" evidence="1">
    <location>
        <begin position="21"/>
        <end position="33"/>
    </location>
</feature>
<dbReference type="InterPro" id="IPR000014">
    <property type="entry name" value="PAS"/>
</dbReference>
<dbReference type="SUPFAM" id="SSF55874">
    <property type="entry name" value="ATPase domain of HSP90 chaperone/DNA topoisomerase II/histidine kinase"/>
    <property type="match status" value="1"/>
</dbReference>
<dbReference type="PROSITE" id="PS50113">
    <property type="entry name" value="PAC"/>
    <property type="match status" value="1"/>
</dbReference>
<dbReference type="PANTHER" id="PTHR43065:SF23">
    <property type="entry name" value="SENSOR HISTIDINE KINASE PDTAS"/>
    <property type="match status" value="1"/>
</dbReference>
<dbReference type="Pfam" id="PF07568">
    <property type="entry name" value="HisKA_2"/>
    <property type="match status" value="1"/>
</dbReference>
<feature type="region of interest" description="Disordered" evidence="1">
    <location>
        <begin position="1"/>
        <end position="33"/>
    </location>
</feature>
<proteinExistence type="predicted"/>
<dbReference type="OrthoDB" id="8127at2157"/>
<dbReference type="Pfam" id="PF02518">
    <property type="entry name" value="HATPase_c"/>
    <property type="match status" value="1"/>
</dbReference>
<dbReference type="SMART" id="SM00387">
    <property type="entry name" value="HATPase_c"/>
    <property type="match status" value="1"/>
</dbReference>
<dbReference type="InterPro" id="IPR035965">
    <property type="entry name" value="PAS-like_dom_sf"/>
</dbReference>
<dbReference type="Gene3D" id="3.30.565.10">
    <property type="entry name" value="Histidine kinase-like ATPase, C-terminal domain"/>
    <property type="match status" value="1"/>
</dbReference>
<accession>A0A284VMI6</accession>
<feature type="domain" description="PAC" evidence="3">
    <location>
        <begin position="108"/>
        <end position="158"/>
    </location>
</feature>
<dbReference type="NCBIfam" id="TIGR00229">
    <property type="entry name" value="sensory_box"/>
    <property type="match status" value="1"/>
</dbReference>
<dbReference type="EMBL" id="FZMP01000091">
    <property type="protein sequence ID" value="SNQ60429.1"/>
    <property type="molecule type" value="Genomic_DNA"/>
</dbReference>
<evidence type="ECO:0000259" key="3">
    <source>
        <dbReference type="PROSITE" id="PS50113"/>
    </source>
</evidence>
<evidence type="ECO:0000259" key="2">
    <source>
        <dbReference type="PROSITE" id="PS50112"/>
    </source>
</evidence>
<organism evidence="4 5">
    <name type="scientific">Candidatus Methanoperedens nitratireducens</name>
    <dbReference type="NCBI Taxonomy" id="1392998"/>
    <lineage>
        <taxon>Archaea</taxon>
        <taxon>Methanobacteriati</taxon>
        <taxon>Methanobacteriota</taxon>
        <taxon>Stenosarchaea group</taxon>
        <taxon>Methanomicrobia</taxon>
        <taxon>Methanosarcinales</taxon>
        <taxon>ANME-2 cluster</taxon>
        <taxon>Candidatus Methanoperedentaceae</taxon>
        <taxon>Candidatus Methanoperedens</taxon>
    </lineage>
</organism>
<evidence type="ECO:0000313" key="4">
    <source>
        <dbReference type="EMBL" id="SNQ60429.1"/>
    </source>
</evidence>
<dbReference type="InterPro" id="IPR029016">
    <property type="entry name" value="GAF-like_dom_sf"/>
</dbReference>
<dbReference type="SUPFAM" id="SSF55781">
    <property type="entry name" value="GAF domain-like"/>
    <property type="match status" value="1"/>
</dbReference>
<evidence type="ECO:0000256" key="1">
    <source>
        <dbReference type="SAM" id="MobiDB-lite"/>
    </source>
</evidence>
<sequence length="558" mass="62913">MTKLNHGSDKNTIALSSTGRDVTERKQEEEALQHSEETYRMLIDNMQDGVFIIQDGKIQFVNESFARTAGYTVEEVLGRDFLDFIAREDKERVIGNYSRRLAGENVPKEYEFNILHKDGARIIVNVNVGLITYRGRIAHMGTIKDITERKQAEEALSWQVEINAAMVELSGTLLSQATVEDISALVLDHAKVLTNSSYGYVGYIDPKTGYLVCPTMSRDMMDTCKVTDKNNILKEFRGLFGWVINNRKSILTNNPANDPRSTGTPAGHIAIQRFLSAPAMLKRKLVGELSVPSSVGNKIHVMRYYDKGDLVGQIALANSNRDYTERDLALVERLADIYAIAINRYWVEEQIKESLTEKEMLLKEIHHRVKNNMQIISSLLRLQSRDIKEKKYTDMFTDSQNRITSMALIHEKLYQSKGLEKIDFDDYIRDLANGLIQSYGANGNIKLNIDVRDVSLGIDSAIPCGLVINELVTNSLKHAFPDGRKGEIMISLHMTEGNMIELIVSDSGVSIPANIDIRKTESLGLHLVTILVENQLHGEINLDRSKGTEFLVKFKDVK</sequence>
<protein>
    <recommendedName>
        <fullName evidence="6">PAS domain S-box</fullName>
    </recommendedName>
</protein>
<dbReference type="CDD" id="cd00130">
    <property type="entry name" value="PAS"/>
    <property type="match status" value="1"/>
</dbReference>
<dbReference type="Pfam" id="PF13426">
    <property type="entry name" value="PAS_9"/>
    <property type="match status" value="1"/>
</dbReference>
<dbReference type="RefSeq" id="WP_096204780.1">
    <property type="nucleotide sequence ID" value="NZ_FZMP01000091.1"/>
</dbReference>
<gene>
    <name evidence="4" type="ORF">MNV_1800013</name>
</gene>
<name>A0A284VMI6_9EURY</name>
<dbReference type="SMART" id="SM00091">
    <property type="entry name" value="PAS"/>
    <property type="match status" value="1"/>
</dbReference>
<dbReference type="InterPro" id="IPR003018">
    <property type="entry name" value="GAF"/>
</dbReference>
<dbReference type="SMART" id="SM00065">
    <property type="entry name" value="GAF"/>
    <property type="match status" value="1"/>
</dbReference>
<dbReference type="Proteomes" id="UP000218615">
    <property type="component" value="Unassembled WGS sequence"/>
</dbReference>
<feature type="domain" description="PAS" evidence="2">
    <location>
        <begin position="35"/>
        <end position="104"/>
    </location>
</feature>
<dbReference type="InterPro" id="IPR003594">
    <property type="entry name" value="HATPase_dom"/>
</dbReference>
<dbReference type="Gene3D" id="3.30.450.20">
    <property type="entry name" value="PAS domain"/>
    <property type="match status" value="2"/>
</dbReference>
<dbReference type="Gene3D" id="3.30.450.40">
    <property type="match status" value="1"/>
</dbReference>
<dbReference type="InterPro" id="IPR036890">
    <property type="entry name" value="HATPase_C_sf"/>
</dbReference>
<evidence type="ECO:0000313" key="5">
    <source>
        <dbReference type="Proteomes" id="UP000218615"/>
    </source>
</evidence>
<reference evidence="5" key="1">
    <citation type="submission" date="2017-06" db="EMBL/GenBank/DDBJ databases">
        <authorList>
            <person name="Cremers G."/>
        </authorList>
    </citation>
    <scope>NUCLEOTIDE SEQUENCE [LARGE SCALE GENOMIC DNA]</scope>
</reference>
<dbReference type="SUPFAM" id="SSF55785">
    <property type="entry name" value="PYP-like sensor domain (PAS domain)"/>
    <property type="match status" value="1"/>
</dbReference>
<dbReference type="InterPro" id="IPR000700">
    <property type="entry name" value="PAS-assoc_C"/>
</dbReference>
<dbReference type="AlphaFoldDB" id="A0A284VMI6"/>
<dbReference type="Pfam" id="PF13185">
    <property type="entry name" value="GAF_2"/>
    <property type="match status" value="1"/>
</dbReference>
<dbReference type="PROSITE" id="PS50112">
    <property type="entry name" value="PAS"/>
    <property type="match status" value="1"/>
</dbReference>
<evidence type="ECO:0008006" key="6">
    <source>
        <dbReference type="Google" id="ProtNLM"/>
    </source>
</evidence>